<dbReference type="SUPFAM" id="SSF55729">
    <property type="entry name" value="Acyl-CoA N-acyltransferases (Nat)"/>
    <property type="match status" value="1"/>
</dbReference>
<protein>
    <submittedName>
        <fullName evidence="2">GNAT family N-acetyltransferase</fullName>
    </submittedName>
</protein>
<evidence type="ECO:0000313" key="2">
    <source>
        <dbReference type="EMBL" id="GAA0226189.1"/>
    </source>
</evidence>
<evidence type="ECO:0000259" key="1">
    <source>
        <dbReference type="PROSITE" id="PS51186"/>
    </source>
</evidence>
<dbReference type="Gene3D" id="3.40.630.30">
    <property type="match status" value="1"/>
</dbReference>
<organism evidence="2 3">
    <name type="scientific">Cryptosporangium japonicum</name>
    <dbReference type="NCBI Taxonomy" id="80872"/>
    <lineage>
        <taxon>Bacteria</taxon>
        <taxon>Bacillati</taxon>
        <taxon>Actinomycetota</taxon>
        <taxon>Actinomycetes</taxon>
        <taxon>Cryptosporangiales</taxon>
        <taxon>Cryptosporangiaceae</taxon>
        <taxon>Cryptosporangium</taxon>
    </lineage>
</organism>
<sequence length="171" mass="19226">MRVDELRTDRLRLRRWQPDDEPAMATINRHPDVGRYLNRPVDEASVNAFYGVIVDHWETHGFGPWAVEHEGEFVGFAGPAHVPPFLAEAGPAPELGWRLHPDVWGLGLATEAATAARDDAFERLELPEIISIIHPQNTRSQRVATKLGLTRHRQIHNPALGISTDIWLGRA</sequence>
<dbReference type="PROSITE" id="PS51186">
    <property type="entry name" value="GNAT"/>
    <property type="match status" value="1"/>
</dbReference>
<dbReference type="EMBL" id="BAAAGX010000005">
    <property type="protein sequence ID" value="GAA0226189.1"/>
    <property type="molecule type" value="Genomic_DNA"/>
</dbReference>
<proteinExistence type="predicted"/>
<reference evidence="2 3" key="1">
    <citation type="journal article" date="2019" name="Int. J. Syst. Evol. Microbiol.">
        <title>The Global Catalogue of Microorganisms (GCM) 10K type strain sequencing project: providing services to taxonomists for standard genome sequencing and annotation.</title>
        <authorList>
            <consortium name="The Broad Institute Genomics Platform"/>
            <consortium name="The Broad Institute Genome Sequencing Center for Infectious Disease"/>
            <person name="Wu L."/>
            <person name="Ma J."/>
        </authorList>
    </citation>
    <scope>NUCLEOTIDE SEQUENCE [LARGE SCALE GENOMIC DNA]</scope>
    <source>
        <strain evidence="2 3">JCM 10425</strain>
    </source>
</reference>
<feature type="domain" description="N-acetyltransferase" evidence="1">
    <location>
        <begin position="11"/>
        <end position="171"/>
    </location>
</feature>
<name>A0ABN0TNJ1_9ACTN</name>
<accession>A0ABN0TNJ1</accession>
<dbReference type="PANTHER" id="PTHR43792:SF1">
    <property type="entry name" value="N-ACETYLTRANSFERASE DOMAIN-CONTAINING PROTEIN"/>
    <property type="match status" value="1"/>
</dbReference>
<dbReference type="InterPro" id="IPR016181">
    <property type="entry name" value="Acyl_CoA_acyltransferase"/>
</dbReference>
<gene>
    <name evidence="2" type="ORF">GCM10009539_09320</name>
</gene>
<dbReference type="InterPro" id="IPR051531">
    <property type="entry name" value="N-acetyltransferase"/>
</dbReference>
<dbReference type="Proteomes" id="UP001500967">
    <property type="component" value="Unassembled WGS sequence"/>
</dbReference>
<evidence type="ECO:0000313" key="3">
    <source>
        <dbReference type="Proteomes" id="UP001500967"/>
    </source>
</evidence>
<comment type="caution">
    <text evidence="2">The sequence shown here is derived from an EMBL/GenBank/DDBJ whole genome shotgun (WGS) entry which is preliminary data.</text>
</comment>
<dbReference type="Pfam" id="PF13302">
    <property type="entry name" value="Acetyltransf_3"/>
    <property type="match status" value="1"/>
</dbReference>
<dbReference type="PANTHER" id="PTHR43792">
    <property type="entry name" value="GNAT FAMILY, PUTATIVE (AFU_ORTHOLOGUE AFUA_3G00765)-RELATED-RELATED"/>
    <property type="match status" value="1"/>
</dbReference>
<dbReference type="InterPro" id="IPR000182">
    <property type="entry name" value="GNAT_dom"/>
</dbReference>
<keyword evidence="3" id="KW-1185">Reference proteome</keyword>